<evidence type="ECO:0000256" key="7">
    <source>
        <dbReference type="RuleBase" id="RU363032"/>
    </source>
</evidence>
<keyword evidence="5 7" id="KW-1133">Transmembrane helix</keyword>
<feature type="transmembrane region" description="Helical" evidence="7">
    <location>
        <begin position="341"/>
        <end position="358"/>
    </location>
</feature>
<dbReference type="PANTHER" id="PTHR43744:SF8">
    <property type="entry name" value="SN-GLYCEROL-3-PHOSPHATE TRANSPORT SYSTEM PERMEASE PROTEIN UGPE"/>
    <property type="match status" value="1"/>
</dbReference>
<sequence>MRKKKKVVRRIEPYLYLLPGLIVIIAFIYSPFVKTIVGSTYKVDMFGQLKEFCGLDNYVKPFTNESFYKALGQTFLHTVIFVPFSILIGFVLALIADKKSRFHRVYEVLFCLSMTVSISIACQIFRMMYNPSYGMIKKIFGISVEWLTDSQFAMLAITIITIWVNIGFNYIYLSAAIKNVPDDVMESAEIDGANYFTKVRKFILPLISPSMFYLIVTSIITGLTMITPVLILTKGGPSKATETLLYSMYTYAYTNSNYGTAYAYGMVDMGRYMINSLVIALLGTAGRVITSTLAAFAFSYYEFRGKNLIFMLFMGSMMVPGDVLIFSNYLTVSNMGLMNSYIGIVIIYLVYANYIFMLRQHMMSLPRSLYEAAIVDGCSNFRYFLQIIVPLSKSIIVAVFLSSFVGLWNIYLWPLIVTNDESMRTIQVGVSMLSTADQTSWGPIMAATLIALLPTVVIFSICQKQIVRGMTAGAVKG</sequence>
<dbReference type="GO" id="GO:0055085">
    <property type="term" value="P:transmembrane transport"/>
    <property type="evidence" value="ECO:0007669"/>
    <property type="project" value="InterPro"/>
</dbReference>
<organism evidence="9 10">
    <name type="scientific">Candidatus Mediterraneibacter tabaqchaliae</name>
    <dbReference type="NCBI Taxonomy" id="2838689"/>
    <lineage>
        <taxon>Bacteria</taxon>
        <taxon>Bacillati</taxon>
        <taxon>Bacillota</taxon>
        <taxon>Clostridia</taxon>
        <taxon>Lachnospirales</taxon>
        <taxon>Lachnospiraceae</taxon>
        <taxon>Mediterraneibacter</taxon>
    </lineage>
</organism>
<comment type="caution">
    <text evidence="9">The sequence shown here is derived from an EMBL/GenBank/DDBJ whole genome shotgun (WGS) entry which is preliminary data.</text>
</comment>
<feature type="transmembrane region" description="Helical" evidence="7">
    <location>
        <begin position="395"/>
        <end position="416"/>
    </location>
</feature>
<comment type="subcellular location">
    <subcellularLocation>
        <location evidence="1 7">Cell membrane</location>
        <topology evidence="1 7">Multi-pass membrane protein</topology>
    </subcellularLocation>
</comment>
<dbReference type="InterPro" id="IPR035906">
    <property type="entry name" value="MetI-like_sf"/>
</dbReference>
<evidence type="ECO:0000256" key="2">
    <source>
        <dbReference type="ARBA" id="ARBA00022448"/>
    </source>
</evidence>
<feature type="transmembrane region" description="Helical" evidence="7">
    <location>
        <begin position="272"/>
        <end position="301"/>
    </location>
</feature>
<feature type="transmembrane region" description="Helical" evidence="7">
    <location>
        <begin position="441"/>
        <end position="462"/>
    </location>
</feature>
<evidence type="ECO:0000259" key="8">
    <source>
        <dbReference type="PROSITE" id="PS50928"/>
    </source>
</evidence>
<feature type="domain" description="ABC transmembrane type-1" evidence="8">
    <location>
        <begin position="71"/>
        <end position="279"/>
    </location>
</feature>
<dbReference type="CDD" id="cd06261">
    <property type="entry name" value="TM_PBP2"/>
    <property type="match status" value="2"/>
</dbReference>
<dbReference type="Pfam" id="PF00528">
    <property type="entry name" value="BPD_transp_1"/>
    <property type="match status" value="2"/>
</dbReference>
<feature type="transmembrane region" description="Helical" evidence="7">
    <location>
        <begin position="75"/>
        <end position="96"/>
    </location>
</feature>
<gene>
    <name evidence="9" type="ORF">H9911_03120</name>
</gene>
<feature type="domain" description="ABC transmembrane type-1" evidence="8">
    <location>
        <begin position="273"/>
        <end position="462"/>
    </location>
</feature>
<dbReference type="PANTHER" id="PTHR43744">
    <property type="entry name" value="ABC TRANSPORTER PERMEASE PROTEIN MG189-RELATED-RELATED"/>
    <property type="match status" value="1"/>
</dbReference>
<evidence type="ECO:0000256" key="5">
    <source>
        <dbReference type="ARBA" id="ARBA00022989"/>
    </source>
</evidence>
<comment type="similarity">
    <text evidence="7">Belongs to the binding-protein-dependent transport system permease family.</text>
</comment>
<keyword evidence="4 7" id="KW-0812">Transmembrane</keyword>
<protein>
    <submittedName>
        <fullName evidence="9">ABC transporter permease subunit</fullName>
    </submittedName>
</protein>
<keyword evidence="3" id="KW-1003">Cell membrane</keyword>
<feature type="transmembrane region" description="Helical" evidence="7">
    <location>
        <begin position="12"/>
        <end position="32"/>
    </location>
</feature>
<keyword evidence="6 7" id="KW-0472">Membrane</keyword>
<proteinExistence type="inferred from homology"/>
<feature type="transmembrane region" description="Helical" evidence="7">
    <location>
        <begin position="108"/>
        <end position="129"/>
    </location>
</feature>
<reference evidence="9" key="2">
    <citation type="submission" date="2021-04" db="EMBL/GenBank/DDBJ databases">
        <authorList>
            <person name="Gilroy R."/>
        </authorList>
    </citation>
    <scope>NUCLEOTIDE SEQUENCE</scope>
    <source>
        <strain evidence="9">ChiGjej3B3-11674</strain>
    </source>
</reference>
<keyword evidence="2 7" id="KW-0813">Transport</keyword>
<dbReference type="InterPro" id="IPR000515">
    <property type="entry name" value="MetI-like"/>
</dbReference>
<dbReference type="EMBL" id="DWUV01000059">
    <property type="protein sequence ID" value="HJD33519.1"/>
    <property type="molecule type" value="Genomic_DNA"/>
</dbReference>
<evidence type="ECO:0000256" key="1">
    <source>
        <dbReference type="ARBA" id="ARBA00004651"/>
    </source>
</evidence>
<evidence type="ECO:0000313" key="10">
    <source>
        <dbReference type="Proteomes" id="UP000823897"/>
    </source>
</evidence>
<dbReference type="Proteomes" id="UP000823897">
    <property type="component" value="Unassembled WGS sequence"/>
</dbReference>
<evidence type="ECO:0000256" key="4">
    <source>
        <dbReference type="ARBA" id="ARBA00022692"/>
    </source>
</evidence>
<feature type="transmembrane region" description="Helical" evidence="7">
    <location>
        <begin position="308"/>
        <end position="329"/>
    </location>
</feature>
<evidence type="ECO:0000313" key="9">
    <source>
        <dbReference type="EMBL" id="HJD33519.1"/>
    </source>
</evidence>
<feature type="transmembrane region" description="Helical" evidence="7">
    <location>
        <begin position="210"/>
        <end position="231"/>
    </location>
</feature>
<evidence type="ECO:0000256" key="3">
    <source>
        <dbReference type="ARBA" id="ARBA00022475"/>
    </source>
</evidence>
<dbReference type="GO" id="GO:0005886">
    <property type="term" value="C:plasma membrane"/>
    <property type="evidence" value="ECO:0007669"/>
    <property type="project" value="UniProtKB-SubCell"/>
</dbReference>
<dbReference type="Gene3D" id="1.10.3720.10">
    <property type="entry name" value="MetI-like"/>
    <property type="match status" value="2"/>
</dbReference>
<dbReference type="AlphaFoldDB" id="A0A9D2R3C7"/>
<name>A0A9D2R3C7_9FIRM</name>
<accession>A0A9D2R3C7</accession>
<feature type="transmembrane region" description="Helical" evidence="7">
    <location>
        <begin position="152"/>
        <end position="173"/>
    </location>
</feature>
<reference evidence="9" key="1">
    <citation type="journal article" date="2021" name="PeerJ">
        <title>Extensive microbial diversity within the chicken gut microbiome revealed by metagenomics and culture.</title>
        <authorList>
            <person name="Gilroy R."/>
            <person name="Ravi A."/>
            <person name="Getino M."/>
            <person name="Pursley I."/>
            <person name="Horton D.L."/>
            <person name="Alikhan N.F."/>
            <person name="Baker D."/>
            <person name="Gharbi K."/>
            <person name="Hall N."/>
            <person name="Watson M."/>
            <person name="Adriaenssens E.M."/>
            <person name="Foster-Nyarko E."/>
            <person name="Jarju S."/>
            <person name="Secka A."/>
            <person name="Antonio M."/>
            <person name="Oren A."/>
            <person name="Chaudhuri R.R."/>
            <person name="La Ragione R."/>
            <person name="Hildebrand F."/>
            <person name="Pallen M.J."/>
        </authorList>
    </citation>
    <scope>NUCLEOTIDE SEQUENCE</scope>
    <source>
        <strain evidence="9">ChiGjej3B3-11674</strain>
    </source>
</reference>
<dbReference type="SUPFAM" id="SSF161098">
    <property type="entry name" value="MetI-like"/>
    <property type="match status" value="2"/>
</dbReference>
<evidence type="ECO:0000256" key="6">
    <source>
        <dbReference type="ARBA" id="ARBA00023136"/>
    </source>
</evidence>
<dbReference type="PROSITE" id="PS50928">
    <property type="entry name" value="ABC_TM1"/>
    <property type="match status" value="2"/>
</dbReference>